<feature type="transmembrane region" description="Helical" evidence="1">
    <location>
        <begin position="20"/>
        <end position="39"/>
    </location>
</feature>
<keyword evidence="1" id="KW-1133">Transmembrane helix</keyword>
<evidence type="ECO:0000313" key="2">
    <source>
        <dbReference type="EMBL" id="DAF64942.1"/>
    </source>
</evidence>
<reference evidence="2" key="1">
    <citation type="journal article" date="2021" name="Proc. Natl. Acad. Sci. U.S.A.">
        <title>A Catalog of Tens of Thousands of Viruses from Human Metagenomes Reveals Hidden Associations with Chronic Diseases.</title>
        <authorList>
            <person name="Tisza M.J."/>
            <person name="Buck C.B."/>
        </authorList>
    </citation>
    <scope>NUCLEOTIDE SEQUENCE</scope>
    <source>
        <strain evidence="2">CtPrm3</strain>
    </source>
</reference>
<name>A0A8S5TP79_9CAUD</name>
<proteinExistence type="predicted"/>
<dbReference type="EMBL" id="BK032870">
    <property type="protein sequence ID" value="DAF64942.1"/>
    <property type="molecule type" value="Genomic_DNA"/>
</dbReference>
<keyword evidence="1" id="KW-0812">Transmembrane</keyword>
<evidence type="ECO:0000256" key="1">
    <source>
        <dbReference type="SAM" id="Phobius"/>
    </source>
</evidence>
<sequence>MRRSSEKSTRRRFRVPALSIGEATSVLSAAVVIVTFFIGRVSVSKTSSAKEQRTEDKLDSLCGDTSEIKDGVKEINRKLDDHGERLTKVEQQVITLFSRLDRVEKNYDLHHGIGGSD</sequence>
<protein>
    <submittedName>
        <fullName evidence="2">SNARE motif</fullName>
    </submittedName>
</protein>
<keyword evidence="1" id="KW-0472">Membrane</keyword>
<accession>A0A8S5TP79</accession>
<organism evidence="2">
    <name type="scientific">Siphoviridae sp. ctPrm3</name>
    <dbReference type="NCBI Taxonomy" id="2827864"/>
    <lineage>
        <taxon>Viruses</taxon>
        <taxon>Duplodnaviria</taxon>
        <taxon>Heunggongvirae</taxon>
        <taxon>Uroviricota</taxon>
        <taxon>Caudoviricetes</taxon>
    </lineage>
</organism>